<keyword evidence="4" id="KW-1185">Reference proteome</keyword>
<comment type="caution">
    <text evidence="2">The sequence shown here is derived from an EMBL/GenBank/DDBJ whole genome shotgun (WGS) entry which is preliminary data.</text>
</comment>
<gene>
    <name evidence="1" type="ORF">AB6N35_09200</name>
    <name evidence="2" type="ORF">EDD19_1089</name>
</gene>
<organism evidence="2 3">
    <name type="scientific">Dietzia cinnamea</name>
    <dbReference type="NCBI Taxonomy" id="321318"/>
    <lineage>
        <taxon>Bacteria</taxon>
        <taxon>Bacillati</taxon>
        <taxon>Actinomycetota</taxon>
        <taxon>Actinomycetes</taxon>
        <taxon>Mycobacteriales</taxon>
        <taxon>Dietziaceae</taxon>
        <taxon>Dietzia</taxon>
    </lineage>
</organism>
<sequence length="54" mass="5170">MGSLATLAAGSAEFALDSGSTLADMGTSLPSLALSFLAALLDGIAVDLVASVAD</sequence>
<evidence type="ECO:0000313" key="2">
    <source>
        <dbReference type="EMBL" id="TCW24073.1"/>
    </source>
</evidence>
<dbReference type="RefSeq" id="WP_156482520.1">
    <property type="nucleotide sequence ID" value="NZ_CP143053.1"/>
</dbReference>
<dbReference type="Proteomes" id="UP000295805">
    <property type="component" value="Unassembled WGS sequence"/>
</dbReference>
<reference evidence="1" key="3">
    <citation type="submission" date="2024-07" db="EMBL/GenBank/DDBJ databases">
        <authorList>
            <person name="Wildschutte H."/>
        </authorList>
    </citation>
    <scope>NUCLEOTIDE SEQUENCE</scope>
    <source>
        <strain evidence="1">N60</strain>
    </source>
</reference>
<reference evidence="4" key="2">
    <citation type="submission" date="2024-07" db="EMBL/GenBank/DDBJ databases">
        <title>Pseudomonas strain that inhibits Aeromonas fish pathogens.</title>
        <authorList>
            <person name="Wildschutte H."/>
        </authorList>
    </citation>
    <scope>NUCLEOTIDE SEQUENCE [LARGE SCALE GENOMIC DNA]</scope>
    <source>
        <strain evidence="4">n60</strain>
    </source>
</reference>
<dbReference type="EMBL" id="SMCX01000008">
    <property type="protein sequence ID" value="TCW24073.1"/>
    <property type="molecule type" value="Genomic_DNA"/>
</dbReference>
<proteinExistence type="predicted"/>
<dbReference type="AlphaFoldDB" id="A0A4R3ZUK3"/>
<accession>A0A4R3ZUK3</accession>
<dbReference type="EMBL" id="JBFTEZ010000002">
    <property type="protein sequence ID" value="MEX6464517.1"/>
    <property type="molecule type" value="Genomic_DNA"/>
</dbReference>
<name>A0A4R3ZUK3_9ACTN</name>
<reference evidence="2 3" key="1">
    <citation type="submission" date="2019-03" db="EMBL/GenBank/DDBJ databases">
        <title>Root nodule microbial communities of legume samples collected from USA, Mexico and Botswana.</title>
        <authorList>
            <person name="Hirsch A."/>
        </authorList>
    </citation>
    <scope>NUCLEOTIDE SEQUENCE [LARGE SCALE GENOMIC DNA]</scope>
    <source>
        <strain evidence="2 3">55</strain>
    </source>
</reference>
<protein>
    <recommendedName>
        <fullName evidence="5">MFS transporter</fullName>
    </recommendedName>
</protein>
<dbReference type="GeneID" id="89529533"/>
<evidence type="ECO:0000313" key="4">
    <source>
        <dbReference type="Proteomes" id="UP001560293"/>
    </source>
</evidence>
<evidence type="ECO:0000313" key="3">
    <source>
        <dbReference type="Proteomes" id="UP000295805"/>
    </source>
</evidence>
<evidence type="ECO:0008006" key="5">
    <source>
        <dbReference type="Google" id="ProtNLM"/>
    </source>
</evidence>
<dbReference type="Proteomes" id="UP001560293">
    <property type="component" value="Unassembled WGS sequence"/>
</dbReference>
<evidence type="ECO:0000313" key="1">
    <source>
        <dbReference type="EMBL" id="MEX6464517.1"/>
    </source>
</evidence>